<name>A0A433WQ84_9BACT</name>
<protein>
    <recommendedName>
        <fullName evidence="4">O-methyltransferase C-terminal domain-containing protein</fullName>
    </recommendedName>
</protein>
<gene>
    <name evidence="5" type="ORF">ECE50_002420</name>
</gene>
<keyword evidence="6" id="KW-1185">Reference proteome</keyword>
<feature type="domain" description="O-methyltransferase C-terminal" evidence="4">
    <location>
        <begin position="4"/>
        <end position="53"/>
    </location>
</feature>
<keyword evidence="3" id="KW-0949">S-adenosyl-L-methionine</keyword>
<dbReference type="GO" id="GO:0032259">
    <property type="term" value="P:methylation"/>
    <property type="evidence" value="ECO:0007669"/>
    <property type="project" value="UniProtKB-KW"/>
</dbReference>
<dbReference type="Proteomes" id="UP000281028">
    <property type="component" value="Unassembled WGS sequence"/>
</dbReference>
<dbReference type="GO" id="GO:0008171">
    <property type="term" value="F:O-methyltransferase activity"/>
    <property type="evidence" value="ECO:0007669"/>
    <property type="project" value="InterPro"/>
</dbReference>
<evidence type="ECO:0000256" key="3">
    <source>
        <dbReference type="ARBA" id="ARBA00022691"/>
    </source>
</evidence>
<dbReference type="InterPro" id="IPR001077">
    <property type="entry name" value="COMT_C"/>
</dbReference>
<reference evidence="5" key="1">
    <citation type="submission" date="2020-05" db="EMBL/GenBank/DDBJ databases">
        <title>Chitinophaga laudate sp. nov., isolated from a tropical peat swamp.</title>
        <authorList>
            <person name="Goh C.B.S."/>
            <person name="Lee M.S."/>
            <person name="Parimannan S."/>
            <person name="Pasbakhsh P."/>
            <person name="Yule C.M."/>
            <person name="Rajandas H."/>
            <person name="Loke S."/>
            <person name="Croft L."/>
            <person name="Tan J.B.L."/>
        </authorList>
    </citation>
    <scope>NUCLEOTIDE SEQUENCE</scope>
    <source>
        <strain evidence="5">Mgbs1</strain>
    </source>
</reference>
<dbReference type="PROSITE" id="PS51683">
    <property type="entry name" value="SAM_OMT_II"/>
    <property type="match status" value="1"/>
</dbReference>
<evidence type="ECO:0000313" key="5">
    <source>
        <dbReference type="EMBL" id="NSL85667.1"/>
    </source>
</evidence>
<sequence length="74" mass="8213">MNKDSRLLIIESVITPANIPHGSKLMDMNMFMMTGGQERTAAEFAHIIQQAGLRLTKRIDLSVSGESILEVQKV</sequence>
<dbReference type="Pfam" id="PF00891">
    <property type="entry name" value="Methyltransf_2"/>
    <property type="match status" value="1"/>
</dbReference>
<dbReference type="InterPro" id="IPR029063">
    <property type="entry name" value="SAM-dependent_MTases_sf"/>
</dbReference>
<dbReference type="EMBL" id="RIAR02000001">
    <property type="protein sequence ID" value="NSL85667.1"/>
    <property type="molecule type" value="Genomic_DNA"/>
</dbReference>
<evidence type="ECO:0000256" key="2">
    <source>
        <dbReference type="ARBA" id="ARBA00022679"/>
    </source>
</evidence>
<organism evidence="5 6">
    <name type="scientific">Chitinophaga solisilvae</name>
    <dbReference type="NCBI Taxonomy" id="1233460"/>
    <lineage>
        <taxon>Bacteria</taxon>
        <taxon>Pseudomonadati</taxon>
        <taxon>Bacteroidota</taxon>
        <taxon>Chitinophagia</taxon>
        <taxon>Chitinophagales</taxon>
        <taxon>Chitinophagaceae</taxon>
        <taxon>Chitinophaga</taxon>
    </lineage>
</organism>
<dbReference type="OrthoDB" id="7418600at2"/>
<accession>A0A433WQ84</accession>
<evidence type="ECO:0000256" key="1">
    <source>
        <dbReference type="ARBA" id="ARBA00022603"/>
    </source>
</evidence>
<dbReference type="InterPro" id="IPR016461">
    <property type="entry name" value="COMT-like"/>
</dbReference>
<comment type="caution">
    <text evidence="5">The sequence shown here is derived from an EMBL/GenBank/DDBJ whole genome shotgun (WGS) entry which is preliminary data.</text>
</comment>
<evidence type="ECO:0000259" key="4">
    <source>
        <dbReference type="Pfam" id="PF00891"/>
    </source>
</evidence>
<dbReference type="Gene3D" id="3.40.50.150">
    <property type="entry name" value="Vaccinia Virus protein VP39"/>
    <property type="match status" value="1"/>
</dbReference>
<proteinExistence type="predicted"/>
<dbReference type="SUPFAM" id="SSF53335">
    <property type="entry name" value="S-adenosyl-L-methionine-dependent methyltransferases"/>
    <property type="match status" value="1"/>
</dbReference>
<keyword evidence="1" id="KW-0489">Methyltransferase</keyword>
<dbReference type="AlphaFoldDB" id="A0A433WQ84"/>
<keyword evidence="2" id="KW-0808">Transferase</keyword>
<evidence type="ECO:0000313" key="6">
    <source>
        <dbReference type="Proteomes" id="UP000281028"/>
    </source>
</evidence>